<dbReference type="GO" id="GO:0043565">
    <property type="term" value="F:sequence-specific DNA binding"/>
    <property type="evidence" value="ECO:0007669"/>
    <property type="project" value="TreeGrafter"/>
</dbReference>
<name>A0A1I7UJ93_9PELO</name>
<evidence type="ECO:0000313" key="3">
    <source>
        <dbReference type="WBParaSite" id="Csp11.Scaffold629.g9882.t1"/>
    </source>
</evidence>
<feature type="region of interest" description="Disordered" evidence="1">
    <location>
        <begin position="1"/>
        <end position="21"/>
    </location>
</feature>
<dbReference type="Proteomes" id="UP000095282">
    <property type="component" value="Unplaced"/>
</dbReference>
<protein>
    <submittedName>
        <fullName evidence="3">Uncharacterized protein</fullName>
    </submittedName>
</protein>
<feature type="region of interest" description="Disordered" evidence="1">
    <location>
        <begin position="77"/>
        <end position="156"/>
    </location>
</feature>
<dbReference type="GO" id="GO:0003700">
    <property type="term" value="F:DNA-binding transcription factor activity"/>
    <property type="evidence" value="ECO:0007669"/>
    <property type="project" value="TreeGrafter"/>
</dbReference>
<proteinExistence type="predicted"/>
<organism evidence="2 3">
    <name type="scientific">Caenorhabditis tropicalis</name>
    <dbReference type="NCBI Taxonomy" id="1561998"/>
    <lineage>
        <taxon>Eukaryota</taxon>
        <taxon>Metazoa</taxon>
        <taxon>Ecdysozoa</taxon>
        <taxon>Nematoda</taxon>
        <taxon>Chromadorea</taxon>
        <taxon>Rhabditida</taxon>
        <taxon>Rhabditina</taxon>
        <taxon>Rhabditomorpha</taxon>
        <taxon>Rhabditoidea</taxon>
        <taxon>Rhabditidae</taxon>
        <taxon>Peloderinae</taxon>
        <taxon>Caenorhabditis</taxon>
    </lineage>
</organism>
<dbReference type="WBParaSite" id="Csp11.Scaffold629.g9882.t1">
    <property type="protein sequence ID" value="Csp11.Scaffold629.g9882.t1"/>
    <property type="gene ID" value="Csp11.Scaffold629.g9882"/>
</dbReference>
<dbReference type="GO" id="GO:0005634">
    <property type="term" value="C:nucleus"/>
    <property type="evidence" value="ECO:0007669"/>
    <property type="project" value="TreeGrafter"/>
</dbReference>
<accession>A0A1I7UJ93</accession>
<dbReference type="PANTHER" id="PTHR37975">
    <property type="entry name" value="FLYWCH ZINC FINGER TRANSCRIPTION FACTOR HOMOLOG"/>
    <property type="match status" value="1"/>
</dbReference>
<dbReference type="AlphaFoldDB" id="A0A1I7UJ93"/>
<dbReference type="PANTHER" id="PTHR37975:SF3">
    <property type="entry name" value="FLYWCH TRANSCRIPTION FACTOR 3"/>
    <property type="match status" value="1"/>
</dbReference>
<feature type="region of interest" description="Disordered" evidence="1">
    <location>
        <begin position="34"/>
        <end position="64"/>
    </location>
</feature>
<dbReference type="InterPro" id="IPR052887">
    <property type="entry name" value="FLYWCH-type_ZF"/>
</dbReference>
<dbReference type="eggNOG" id="ENOG502THCT">
    <property type="taxonomic scope" value="Eukaryota"/>
</dbReference>
<sequence>MSTPSRMEMERNGYEEHEESEIDIEISNLSPFFQRMLPEGPSTSRRTSTERRIPARPPSMIERERNEYLRQIMRREASTTPIPNPVMRTVISPGYTRRKPQIETLFPMDPLSPTESEEKTPPNSRNHSPSPPRSPIHLPEEQVPIPPPNSPESGIPLTWERRAEDNINMGLGWALSWIDTIKPSRFEAEERISLPRIFDRIPRRTLICLVAHISFDETIFQKIEVPMKTERKVRKALAKFFHLPIPFHRLRLKVDEFAEVAINQRIINRFEPVEYFRLDTRIKNKWILHQIVNCPRQPRPFCFAPPNFEVAKRGRTEFF</sequence>
<keyword evidence="2" id="KW-1185">Reference proteome</keyword>
<evidence type="ECO:0000313" key="2">
    <source>
        <dbReference type="Proteomes" id="UP000095282"/>
    </source>
</evidence>
<dbReference type="GO" id="GO:0045892">
    <property type="term" value="P:negative regulation of DNA-templated transcription"/>
    <property type="evidence" value="ECO:0007669"/>
    <property type="project" value="TreeGrafter"/>
</dbReference>
<evidence type="ECO:0000256" key="1">
    <source>
        <dbReference type="SAM" id="MobiDB-lite"/>
    </source>
</evidence>
<reference evidence="3" key="1">
    <citation type="submission" date="2016-11" db="UniProtKB">
        <authorList>
            <consortium name="WormBaseParasite"/>
        </authorList>
    </citation>
    <scope>IDENTIFICATION</scope>
</reference>